<dbReference type="GO" id="GO:0003939">
    <property type="term" value="F:L-iditol 2-dehydrogenase (NAD+) activity"/>
    <property type="evidence" value="ECO:0007669"/>
    <property type="project" value="TreeGrafter"/>
</dbReference>
<dbReference type="EMBL" id="BFAA01013967">
    <property type="protein sequence ID" value="GCB76464.1"/>
    <property type="molecule type" value="Genomic_DNA"/>
</dbReference>
<dbReference type="GO" id="GO:0046872">
    <property type="term" value="F:metal ion binding"/>
    <property type="evidence" value="ECO:0007669"/>
    <property type="project" value="UniProtKB-KW"/>
</dbReference>
<keyword evidence="5" id="KW-0560">Oxidoreductase</keyword>
<gene>
    <name evidence="8" type="ORF">scyTo_0019144</name>
</gene>
<proteinExistence type="inferred from homology"/>
<keyword evidence="6" id="KW-0175">Coiled coil</keyword>
<organism evidence="8 9">
    <name type="scientific">Scyliorhinus torazame</name>
    <name type="common">Cloudy catshark</name>
    <name type="synonym">Catulus torazame</name>
    <dbReference type="NCBI Taxonomy" id="75743"/>
    <lineage>
        <taxon>Eukaryota</taxon>
        <taxon>Metazoa</taxon>
        <taxon>Chordata</taxon>
        <taxon>Craniata</taxon>
        <taxon>Vertebrata</taxon>
        <taxon>Chondrichthyes</taxon>
        <taxon>Elasmobranchii</taxon>
        <taxon>Galeomorphii</taxon>
        <taxon>Galeoidea</taxon>
        <taxon>Carcharhiniformes</taxon>
        <taxon>Scyliorhinidae</taxon>
        <taxon>Scyliorhinus</taxon>
    </lineage>
</organism>
<evidence type="ECO:0000313" key="9">
    <source>
        <dbReference type="Proteomes" id="UP000288216"/>
    </source>
</evidence>
<keyword evidence="9" id="KW-1185">Reference proteome</keyword>
<evidence type="ECO:0000259" key="7">
    <source>
        <dbReference type="Pfam" id="PF00107"/>
    </source>
</evidence>
<dbReference type="SUPFAM" id="SSF51735">
    <property type="entry name" value="NAD(P)-binding Rossmann-fold domains"/>
    <property type="match status" value="1"/>
</dbReference>
<dbReference type="Gene3D" id="3.40.50.720">
    <property type="entry name" value="NAD(P)-binding Rossmann-like Domain"/>
    <property type="match status" value="1"/>
</dbReference>
<feature type="non-terminal residue" evidence="8">
    <location>
        <position position="1"/>
    </location>
</feature>
<reference evidence="8 9" key="1">
    <citation type="journal article" date="2018" name="Nat. Ecol. Evol.">
        <title>Shark genomes provide insights into elasmobranch evolution and the origin of vertebrates.</title>
        <authorList>
            <person name="Hara Y"/>
            <person name="Yamaguchi K"/>
            <person name="Onimaru K"/>
            <person name="Kadota M"/>
            <person name="Koyanagi M"/>
            <person name="Keeley SD"/>
            <person name="Tatsumi K"/>
            <person name="Tanaka K"/>
            <person name="Motone F"/>
            <person name="Kageyama Y"/>
            <person name="Nozu R"/>
            <person name="Adachi N"/>
            <person name="Nishimura O"/>
            <person name="Nakagawa R"/>
            <person name="Tanegashima C"/>
            <person name="Kiyatake I"/>
            <person name="Matsumoto R"/>
            <person name="Murakumo K"/>
            <person name="Nishida K"/>
            <person name="Terakita A"/>
            <person name="Kuratani S"/>
            <person name="Sato K"/>
            <person name="Hyodo S Kuraku.S."/>
        </authorList>
    </citation>
    <scope>NUCLEOTIDE SEQUENCE [LARGE SCALE GENOMIC DNA]</scope>
</reference>
<comment type="similarity">
    <text evidence="2">Belongs to the zinc-containing alcohol dehydrogenase family.</text>
</comment>
<dbReference type="AlphaFoldDB" id="A0A401PTK6"/>
<evidence type="ECO:0000256" key="6">
    <source>
        <dbReference type="SAM" id="Coils"/>
    </source>
</evidence>
<evidence type="ECO:0000256" key="1">
    <source>
        <dbReference type="ARBA" id="ARBA00001947"/>
    </source>
</evidence>
<accession>A0A401PTK6</accession>
<evidence type="ECO:0000256" key="5">
    <source>
        <dbReference type="ARBA" id="ARBA00023002"/>
    </source>
</evidence>
<comment type="caution">
    <text evidence="8">The sequence shown here is derived from an EMBL/GenBank/DDBJ whole genome shotgun (WGS) entry which is preliminary data.</text>
</comment>
<dbReference type="GO" id="GO:0006062">
    <property type="term" value="P:sorbitol catabolic process"/>
    <property type="evidence" value="ECO:0007669"/>
    <property type="project" value="TreeGrafter"/>
</dbReference>
<dbReference type="OrthoDB" id="1879366at2759"/>
<evidence type="ECO:0000256" key="2">
    <source>
        <dbReference type="ARBA" id="ARBA00008072"/>
    </source>
</evidence>
<dbReference type="PANTHER" id="PTHR43161:SF9">
    <property type="entry name" value="SORBITOL DEHYDROGENASE"/>
    <property type="match status" value="1"/>
</dbReference>
<evidence type="ECO:0000256" key="3">
    <source>
        <dbReference type="ARBA" id="ARBA00022723"/>
    </source>
</evidence>
<protein>
    <recommendedName>
        <fullName evidence="7">Alcohol dehydrogenase-like C-terminal domain-containing protein</fullName>
    </recommendedName>
</protein>
<dbReference type="InterPro" id="IPR013149">
    <property type="entry name" value="ADH-like_C"/>
</dbReference>
<feature type="domain" description="Alcohol dehydrogenase-like C-terminal" evidence="7">
    <location>
        <begin position="1"/>
        <end position="121"/>
    </location>
</feature>
<sequence>KSMGASPIVVVDMVQERLDMAKCMGASCVCKMEKNTCPREMASKVKTALCGMPDVTIECTGAEQCVQSGIYATKSGGVLVLIGLGNTNTTAPLIAVTTRELDVRGIFRYCNTWPTAINMLASQMVDVKPMITHRFPLDQAIEAFELVKKGTALKVIVQCEEPEKKEDPQANALEQCQQQCQQLLQQCQQQCQQMQKDQKEHCGRIGGGRS</sequence>
<dbReference type="STRING" id="75743.A0A401PTK6"/>
<dbReference type="OMA" id="WRHANAY"/>
<dbReference type="InterPro" id="IPR036291">
    <property type="entry name" value="NAD(P)-bd_dom_sf"/>
</dbReference>
<evidence type="ECO:0000256" key="4">
    <source>
        <dbReference type="ARBA" id="ARBA00022833"/>
    </source>
</evidence>
<dbReference type="Proteomes" id="UP000288216">
    <property type="component" value="Unassembled WGS sequence"/>
</dbReference>
<comment type="cofactor">
    <cofactor evidence="1">
        <name>Zn(2+)</name>
        <dbReference type="ChEBI" id="CHEBI:29105"/>
    </cofactor>
</comment>
<keyword evidence="4" id="KW-0862">Zinc</keyword>
<evidence type="ECO:0000313" key="8">
    <source>
        <dbReference type="EMBL" id="GCB76464.1"/>
    </source>
</evidence>
<dbReference type="Pfam" id="PF00107">
    <property type="entry name" value="ADH_zinc_N"/>
    <property type="match status" value="1"/>
</dbReference>
<dbReference type="Gene3D" id="3.90.180.10">
    <property type="entry name" value="Medium-chain alcohol dehydrogenases, catalytic domain"/>
    <property type="match status" value="1"/>
</dbReference>
<dbReference type="PANTHER" id="PTHR43161">
    <property type="entry name" value="SORBITOL DEHYDROGENASE"/>
    <property type="match status" value="1"/>
</dbReference>
<feature type="coiled-coil region" evidence="6">
    <location>
        <begin position="173"/>
        <end position="200"/>
    </location>
</feature>
<keyword evidence="3" id="KW-0479">Metal-binding</keyword>
<name>A0A401PTK6_SCYTO</name>